<dbReference type="HAMAP" id="MF_01365_B">
    <property type="entry name" value="Ribosomal_uL6_B"/>
    <property type="match status" value="1"/>
</dbReference>
<dbReference type="PANTHER" id="PTHR11655:SF14">
    <property type="entry name" value="LARGE RIBOSOMAL SUBUNIT PROTEIN UL6M"/>
    <property type="match status" value="1"/>
</dbReference>
<organism evidence="7 8">
    <name type="scientific">Candidatus Amesbacteria bacterium GW2011_GWA1_47_20</name>
    <dbReference type="NCBI Taxonomy" id="1618354"/>
    <lineage>
        <taxon>Bacteria</taxon>
        <taxon>Candidatus Amesiibacteriota</taxon>
    </lineage>
</organism>
<keyword evidence="3 5" id="KW-0694">RNA-binding</keyword>
<evidence type="ECO:0000256" key="4">
    <source>
        <dbReference type="RuleBase" id="RU003869"/>
    </source>
</evidence>
<name>A0A0G1SKF0_9BACT</name>
<dbReference type="PRINTS" id="PR00059">
    <property type="entry name" value="RIBOSOMALL6"/>
</dbReference>
<dbReference type="GO" id="GO:0003735">
    <property type="term" value="F:structural constituent of ribosome"/>
    <property type="evidence" value="ECO:0007669"/>
    <property type="project" value="UniProtKB-UniRule"/>
</dbReference>
<evidence type="ECO:0000256" key="5">
    <source>
        <dbReference type="RuleBase" id="RU003870"/>
    </source>
</evidence>
<evidence type="ECO:0000313" key="8">
    <source>
        <dbReference type="Proteomes" id="UP000034565"/>
    </source>
</evidence>
<evidence type="ECO:0000256" key="2">
    <source>
        <dbReference type="ARBA" id="ARBA00023274"/>
    </source>
</evidence>
<keyword evidence="2 3" id="KW-0687">Ribonucleoprotein</keyword>
<dbReference type="InterPro" id="IPR019906">
    <property type="entry name" value="Ribosomal_uL6_bac-type"/>
</dbReference>
<comment type="subunit">
    <text evidence="3">Part of the 50S ribosomal subunit.</text>
</comment>
<proteinExistence type="inferred from homology"/>
<dbReference type="NCBIfam" id="TIGR03654">
    <property type="entry name" value="L6_bact"/>
    <property type="match status" value="1"/>
</dbReference>
<accession>A0A0G1SKF0</accession>
<gene>
    <name evidence="3" type="primary">rplF</name>
    <name evidence="7" type="ORF">UX92_C0006G0016</name>
</gene>
<sequence length="198" mass="20543">MWAARLSPRCGKDMSRIGRLPIVIPEGVTVTVNSNRICVAGPKGQLEWMMPAGVEVKIADKQAAVTASASNLHGLSRSLIANMVKGVSDGWSKTLELAGTGYRASTTGAELNLSLGFSHGVKIPAPEGIAFEVAENKITVRGADKVKVGEVAAKIRLLRPADPYKAKGLKYEGEVIRRKAGKAAKAGATGPAAAGGGK</sequence>
<reference evidence="7 8" key="1">
    <citation type="journal article" date="2015" name="Nature">
        <title>rRNA introns, odd ribosomes, and small enigmatic genomes across a large radiation of phyla.</title>
        <authorList>
            <person name="Brown C.T."/>
            <person name="Hug L.A."/>
            <person name="Thomas B.C."/>
            <person name="Sharon I."/>
            <person name="Castelle C.J."/>
            <person name="Singh A."/>
            <person name="Wilkins M.J."/>
            <person name="Williams K.H."/>
            <person name="Banfield J.F."/>
        </authorList>
    </citation>
    <scope>NUCLEOTIDE SEQUENCE [LARGE SCALE GENOMIC DNA]</scope>
</reference>
<dbReference type="AlphaFoldDB" id="A0A0G1SKF0"/>
<feature type="domain" description="Large ribosomal subunit protein uL6 alpha-beta" evidence="6">
    <location>
        <begin position="99"/>
        <end position="171"/>
    </location>
</feature>
<comment type="function">
    <text evidence="3 5">This protein binds to the 23S rRNA, and is important in its secondary structure. It is located near the subunit interface in the base of the L7/L12 stalk, and near the tRNA binding site of the peptidyltransferase center.</text>
</comment>
<evidence type="ECO:0000313" key="7">
    <source>
        <dbReference type="EMBL" id="KKU69969.1"/>
    </source>
</evidence>
<comment type="caution">
    <text evidence="7">The sequence shown here is derived from an EMBL/GenBank/DDBJ whole genome shotgun (WGS) entry which is preliminary data.</text>
</comment>
<dbReference type="GO" id="GO:0022625">
    <property type="term" value="C:cytosolic large ribosomal subunit"/>
    <property type="evidence" value="ECO:0007669"/>
    <property type="project" value="UniProtKB-UniRule"/>
</dbReference>
<dbReference type="PANTHER" id="PTHR11655">
    <property type="entry name" value="60S/50S RIBOSOMAL PROTEIN L6/L9"/>
    <property type="match status" value="1"/>
</dbReference>
<evidence type="ECO:0000259" key="6">
    <source>
        <dbReference type="Pfam" id="PF00347"/>
    </source>
</evidence>
<dbReference type="Pfam" id="PF00347">
    <property type="entry name" value="Ribosomal_L6"/>
    <property type="match status" value="2"/>
</dbReference>
<dbReference type="Gene3D" id="3.90.930.12">
    <property type="entry name" value="Ribosomal protein L6, alpha-beta domain"/>
    <property type="match status" value="2"/>
</dbReference>
<feature type="domain" description="Large ribosomal subunit protein uL6 alpha-beta" evidence="6">
    <location>
        <begin position="24"/>
        <end position="90"/>
    </location>
</feature>
<dbReference type="Proteomes" id="UP000034565">
    <property type="component" value="Unassembled WGS sequence"/>
</dbReference>
<dbReference type="SUPFAM" id="SSF56053">
    <property type="entry name" value="Ribosomal protein L6"/>
    <property type="match status" value="2"/>
</dbReference>
<dbReference type="PIRSF" id="PIRSF002162">
    <property type="entry name" value="Ribosomal_L6"/>
    <property type="match status" value="1"/>
</dbReference>
<keyword evidence="3 5" id="KW-0699">rRNA-binding</keyword>
<dbReference type="PATRIC" id="fig|1618354.3.peg.236"/>
<evidence type="ECO:0000256" key="3">
    <source>
        <dbReference type="HAMAP-Rule" id="MF_01365"/>
    </source>
</evidence>
<dbReference type="InterPro" id="IPR000702">
    <property type="entry name" value="Ribosomal_uL6-like"/>
</dbReference>
<protein>
    <recommendedName>
        <fullName evidence="3">Large ribosomal subunit protein uL6</fullName>
    </recommendedName>
</protein>
<dbReference type="InterPro" id="IPR036789">
    <property type="entry name" value="Ribosomal_uL6-like_a/b-dom_sf"/>
</dbReference>
<keyword evidence="1 3" id="KW-0689">Ribosomal protein</keyword>
<dbReference type="GO" id="GO:0002181">
    <property type="term" value="P:cytoplasmic translation"/>
    <property type="evidence" value="ECO:0007669"/>
    <property type="project" value="TreeGrafter"/>
</dbReference>
<dbReference type="InterPro" id="IPR020040">
    <property type="entry name" value="Ribosomal_uL6_a/b-dom"/>
</dbReference>
<evidence type="ECO:0000256" key="1">
    <source>
        <dbReference type="ARBA" id="ARBA00022980"/>
    </source>
</evidence>
<comment type="similarity">
    <text evidence="3 4">Belongs to the universal ribosomal protein uL6 family.</text>
</comment>
<dbReference type="EMBL" id="LCOA01000006">
    <property type="protein sequence ID" value="KKU69969.1"/>
    <property type="molecule type" value="Genomic_DNA"/>
</dbReference>
<dbReference type="GO" id="GO:0019843">
    <property type="term" value="F:rRNA binding"/>
    <property type="evidence" value="ECO:0007669"/>
    <property type="project" value="UniProtKB-UniRule"/>
</dbReference>